<protein>
    <submittedName>
        <fullName evidence="1">Uncharacterized protein</fullName>
    </submittedName>
</protein>
<organism evidence="1 2">
    <name type="scientific">Brenneria roseae subsp. americana</name>
    <dbReference type="NCBI Taxonomy" id="1508507"/>
    <lineage>
        <taxon>Bacteria</taxon>
        <taxon>Pseudomonadati</taxon>
        <taxon>Pseudomonadota</taxon>
        <taxon>Gammaproteobacteria</taxon>
        <taxon>Enterobacterales</taxon>
        <taxon>Pectobacteriaceae</taxon>
        <taxon>Brenneria</taxon>
    </lineage>
</organism>
<dbReference type="AlphaFoldDB" id="A0A2U1TY79"/>
<reference evidence="1 2" key="1">
    <citation type="submission" date="2018-04" db="EMBL/GenBank/DDBJ databases">
        <title>Brenneria corticis sp.nov.</title>
        <authorList>
            <person name="Li Y."/>
        </authorList>
    </citation>
    <scope>NUCLEOTIDE SEQUENCE [LARGE SCALE GENOMIC DNA]</scope>
    <source>
        <strain evidence="1 2">LMG 27715</strain>
    </source>
</reference>
<comment type="caution">
    <text evidence="1">The sequence shown here is derived from an EMBL/GenBank/DDBJ whole genome shotgun (WGS) entry which is preliminary data.</text>
</comment>
<accession>A0A2U1TY79</accession>
<sequence>MAIQIRAADGVMQDVVDCLLAEDFLGPEPLSMIERAGGPDSMPFGKGEVVNPFHRLAYEQ</sequence>
<dbReference type="Proteomes" id="UP000245138">
    <property type="component" value="Unassembled WGS sequence"/>
</dbReference>
<gene>
    <name evidence="1" type="ORF">B4923_05580</name>
</gene>
<keyword evidence="2" id="KW-1185">Reference proteome</keyword>
<name>A0A2U1TY79_9GAMM</name>
<proteinExistence type="predicted"/>
<dbReference type="RefSeq" id="WP_109053364.1">
    <property type="nucleotide sequence ID" value="NZ_QDKJ01000003.1"/>
</dbReference>
<dbReference type="EMBL" id="QDKJ01000003">
    <property type="protein sequence ID" value="PWC14366.1"/>
    <property type="molecule type" value="Genomic_DNA"/>
</dbReference>
<evidence type="ECO:0000313" key="2">
    <source>
        <dbReference type="Proteomes" id="UP000245138"/>
    </source>
</evidence>
<dbReference type="OrthoDB" id="495728at2"/>
<evidence type="ECO:0000313" key="1">
    <source>
        <dbReference type="EMBL" id="PWC14366.1"/>
    </source>
</evidence>